<dbReference type="PANTHER" id="PTHR45398">
    <property type="match status" value="1"/>
</dbReference>
<dbReference type="GO" id="GO:0003824">
    <property type="term" value="F:catalytic activity"/>
    <property type="evidence" value="ECO:0007669"/>
    <property type="project" value="InterPro"/>
</dbReference>
<evidence type="ECO:0000313" key="6">
    <source>
        <dbReference type="Proteomes" id="UP000437748"/>
    </source>
</evidence>
<dbReference type="OrthoDB" id="9757559at2"/>
<dbReference type="SUPFAM" id="SSF52777">
    <property type="entry name" value="CoA-dependent acyltransferases"/>
    <property type="match status" value="8"/>
</dbReference>
<evidence type="ECO:0000313" key="5">
    <source>
        <dbReference type="EMBL" id="KAB8039646.1"/>
    </source>
</evidence>
<dbReference type="SUPFAM" id="SSF53474">
    <property type="entry name" value="alpha/beta-Hydrolases"/>
    <property type="match status" value="1"/>
</dbReference>
<sequence length="3406" mass="399303">MSKALLSPYQKTFYFDWNLDPARTDYTMIQNQEINGKFDLIKLKKAFQRIVRENFILNSHIEIIKDDYYWVQNENIFDLEITYTDKIEEKTLEFAKKPFDLQNGPIYRFLIIHESENKSRLLMAIHHIAIDGVSTVQFLDDLSNYFNNDNYKNPKCISEQISNINFLSKKFIDEIQTYKEHMIEFWKNKLNLSEPVNMNFLKTKKTNNNKLFIKNNFNSIQSMFGISEYRFKLEEDTFKKLNEIKKKYVLTSYLFSKIIFAISIFKYTQQENFSITFPFAIKEGNDFIYGSYTNLNLIPFQIKNEFKVLDVINQAKNFLKSLKFDNVKNNHLPLYELIPYINKDLITTVFSSANFQNFPTHFNGIQEKIIENSNIALIHDVIFEFEASNNEVKFRVNYKSASIDKDLLDNFINSYKLLYKEVINDLLDENKIYEFKTIGKYNILSDENYENIINRWNNTDVNYNSENTIHGLFEEQVQKTPNQIALIHYGMKLTYSELNEKSNQLAHLLKCRYEINSDDLIALCLDRNFNMMISIFGILKAGAAYVPIDPYCPKERIHFILQDTKAKIIITNEIHTNFIHSSINENHAIHIIEIDSNETQNELILHDKNNHENNTKPNHLSYLIYTSGTTGKPKGVMIEHKNIYNLTQYMKKLINFDKKCEIKNCLFFSNYVFDAHVFEYCTYLFNGFTLHIIDNDTRKDIDLLDQYISNNNIDLTVLSPVVLEKNKFKRLKLLLLGGDKINRSILNNMLENNIQVYNLYGPTEASIMSHAHKCSLNEESNNIGLPISNFKAYVLDKNLKPLPIGSEGELYLGGNYIARGYLNNEELTSGKFIKNPFQNKIEKEQNKNTKFYKTGDTVRWLPNGELEYIARTDFQVKIRGYRIEISEIENTLTLNNKIKQAVVLVKNRIDSQNIESENKYLALYYIPNHENEIKEEEIVSFLQEYLPDYMIPQFIIPIKEFPLNSSGKIDKARLPNPEKNNITNYIPPRYEIERKVCEIWSEVLGIEFNKISMNDHFLRLGGDSIISIQIVSKLRQKMGINISVKDIFLNKNIDNLCKYIRLNKNSIEKENTIYSESGILSGEVPLLANQKWFFDNDFPKQEHWNQSFITKIPIIEKTNFIRIVSELRKRHDAFSLRFKKDNGKYIQFYTPEPLHGDIKFLDINSLGLSEGTSEFNEKLNQILTEWQSHFCLEKGPISCFGYLYGYKDNTARLFTSLHHLIVDTVSWRILVDDLKNLYENQNLGEKGSSFRQWTFAINDYASLNKSEKDYWDNILKKYKYYKDNFNLYDNFIEKNGMRSHEEFELSFEETKNLLEKCNKIFNTQINDILIASFTSALAKIFNQSSQFIILEGHGREDISKNINITKTLGWFTCMYPVQIEVNSNIQKNIIYTKEYLRNIPNNGIGFSSFYGYQNDLIPKISFNYLGQFKTYEHSLQDTSKGAWNIANEISGCSIHSENQDKNYLTLNGGVLSGILFFKIDSRFNKNITLELKNRFKQELISHIEFILDQKRTILTRNDINYIINQDYLDNIQSNNEVKNIFLANSLQQGFIYHSLKQGKIDDSYIIQMIWQYQMPVSVNDLKNAWEFTQQKFDALRTRFDWHEEMVQIIDYKQVLNWSYIDISDNKNLIKQEEIINKILNDDKLKNYELNKGSLFRVYLIKQSENLYSCIFSTHHSILDGWSISILLNYLHNSYFCLRNNNNINIEPDECHSESQKYIQNIKNKDNKYWNNYILNFENKANLKGLLSNESRRNNLDISGYNHINSPQEKIIIYKNDLYKNLKEISKNEGITINAMIQFAWHKLLNIYGFCEQTIAGITLSGRNIPVNDIENSVGLYINTLPLIIDHKQNSDKTIIEILKQIQDDINTINEKSNVDLAFIQKNGKRLFDSIVVFENYPITIDPSIKDKIKFIKTFEKIDYPLLLIAQDNQDELNLCIKYAGELFDPNCIDNIFTFISNILIHISTNYSKKISSISYLTSKLSNLNLIPIKQYNTTSILELFENQVKNNPKKTALIFNEKKYTYEELNNNSNKLSNYLKKRYNVKSGEKIAIMLDRNEYPIISLLSCLKLEAMIVPVETVYPDKKLKFILDNTNANIIITNKFYEKRIKTFYNQNIVIIDKISTKDQIDSESDINNLKYNKTNNNNIVKLVSYNYGINNEITLNNDTIKTRLFNNIKNNNIKYSDSFLWKDKLSSIYSFYDILSCLITGAKLYITNNIFDLNEISQILSNFEINICRFSINEFKEASELIDFCNIPFLDRVILNHNKINNINYYPEKISNKIFINYYEYSEFEAFKINFILDKNNSLNRILFQVCSQEIKSYILTRDHKKAPIGAIGELCITKNDTNSDYLNNENNIQNIELYKTTELFCENFDGDFEYIGSNNINELFLDINKEKSIYENKILKSEKSEKDFSKIKNKSIIAYYVSKYQLNEVEIINKLKLKLPEYMIPSALIHLKGLPLTSNGKLDRKALPEPKLSFPIYSYDPKNKIQKDLAECWSNVLNIELNNISAQDDFFELGGNSILAIKLVSKINKHLNSNINLNILYKCRNIENIEIFLNSNKNKITKIEKIKITQPEDQVLSFAQERLWFIEKYSNGSNIYNIPLIYQIDKTINMIALKKAICSIYSRHEILRTIIVQNNSGLPYQIVKDENEYPLNIEYKKFNSKEQLDLVLINDCSYIFHLDNEVPFKVFVYEIMNEENQNEIYLGFIIHHIAFDGWSIEILLNEIDILYKSFSDEFFESDIIQKLPLLEIQYKDFSNWQKKYLSEDIFERQMKYWEKKLEGFQNLVIPVDKIRPLEFDFIGKNIRFEVDEFISDNLNHLAKELQVSLFSLLLSAFYLLMNSYSNKPDIIIGTPVFNRHYQQIENLIGFFVNSLALRFYIDQEMLVHDFIKIVNNGVIEAQQNQDLPFEKLVDNIVTTRNPGQHPIFQIMFGLQNHSPILTQNEHISNKIKTYKPLYDLFSPAKFDLSLHIDNSEKNLQGAFNYSVSLFHEETIIDFKNEYIKILNKFSSSYEEKNNLKYDLIKNLKSNIENKNNLKNIENIIETNQNIPILNHIAPRNEIENTIAHIWSDLLKIESNKISINDNFFKLGGNSFISIQMVSRLGANFDISIQLKDIFTYYDIEKLSIFIQSKIDNNYFIANDIEKHAKQKLISYQPIIKFNESREKPNLFMIHPATAGCEVYSNIAISFENHFSCYGVESYNIHHVDKINSLNELALNYINEIDKVMISTNKTEYHLFGWSLGGYIALEIAAILESRNIKNIKVYLLDTILRSANDLNSKSSKDEINLHKKSTENYLISQKYNQYYIDNIISNIDIEYKILGQEICSKLKNTKVLLFKAMQIEKEFGGINLEKQSELFVNLKLNNLEKVINSMENLKLTPVLNSSHRNIIQEENFILKEIINFNEL</sequence>
<dbReference type="InterPro" id="IPR010071">
    <property type="entry name" value="AA_adenyl_dom"/>
</dbReference>
<name>A0A6N6VXZ9_9BACT</name>
<feature type="domain" description="Carrier" evidence="4">
    <location>
        <begin position="2483"/>
        <end position="2560"/>
    </location>
</feature>
<dbReference type="InterPro" id="IPR001242">
    <property type="entry name" value="Condensation_dom"/>
</dbReference>
<dbReference type="InterPro" id="IPR020845">
    <property type="entry name" value="AMP-binding_CS"/>
</dbReference>
<dbReference type="FunFam" id="1.10.1200.10:FF:000005">
    <property type="entry name" value="Nonribosomal peptide synthetase 1"/>
    <property type="match status" value="1"/>
</dbReference>
<dbReference type="InterPro" id="IPR042099">
    <property type="entry name" value="ANL_N_sf"/>
</dbReference>
<dbReference type="InterPro" id="IPR006162">
    <property type="entry name" value="Ppantetheine_attach_site"/>
</dbReference>
<dbReference type="Gene3D" id="3.40.50.1820">
    <property type="entry name" value="alpha/beta hydrolase"/>
    <property type="match status" value="1"/>
</dbReference>
<dbReference type="InterPro" id="IPR009081">
    <property type="entry name" value="PP-bd_ACP"/>
</dbReference>
<dbReference type="PANTHER" id="PTHR45398:SF1">
    <property type="entry name" value="ENZYME, PUTATIVE (JCVI)-RELATED"/>
    <property type="match status" value="1"/>
</dbReference>
<dbReference type="Pfam" id="PF00975">
    <property type="entry name" value="Thioesterase"/>
    <property type="match status" value="1"/>
</dbReference>
<keyword evidence="3" id="KW-0597">Phosphoprotein</keyword>
<dbReference type="InterPro" id="IPR029058">
    <property type="entry name" value="AB_hydrolase_fold"/>
</dbReference>
<reference evidence="5 6" key="1">
    <citation type="submission" date="2019-10" db="EMBL/GenBank/DDBJ databases">
        <title>New species of Slilvanegrellaceae.</title>
        <authorList>
            <person name="Pitt A."/>
            <person name="Hahn M.W."/>
        </authorList>
    </citation>
    <scope>NUCLEOTIDE SEQUENCE [LARGE SCALE GENOMIC DNA]</scope>
    <source>
        <strain evidence="5 6">SP-Ram-0.45-NSY-1</strain>
    </source>
</reference>
<feature type="domain" description="Carrier" evidence="4">
    <location>
        <begin position="987"/>
        <end position="1064"/>
    </location>
</feature>
<dbReference type="SUPFAM" id="SSF47336">
    <property type="entry name" value="ACP-like"/>
    <property type="match status" value="3"/>
</dbReference>
<dbReference type="Proteomes" id="UP000437748">
    <property type="component" value="Unassembled WGS sequence"/>
</dbReference>
<dbReference type="Gene3D" id="3.30.559.30">
    <property type="entry name" value="Nonribosomal peptide synthetase, condensation domain"/>
    <property type="match status" value="4"/>
</dbReference>
<dbReference type="Gene3D" id="3.40.50.12780">
    <property type="entry name" value="N-terminal domain of ligase-like"/>
    <property type="match status" value="1"/>
</dbReference>
<dbReference type="InterPro" id="IPR023213">
    <property type="entry name" value="CAT-like_dom_sf"/>
</dbReference>
<keyword evidence="2" id="KW-0596">Phosphopantetheine</keyword>
<dbReference type="SUPFAM" id="SSF56801">
    <property type="entry name" value="Acetyl-CoA synthetase-like"/>
    <property type="match status" value="2"/>
</dbReference>
<accession>A0A6N6VXZ9</accession>
<dbReference type="PROSITE" id="PS00455">
    <property type="entry name" value="AMP_BINDING"/>
    <property type="match status" value="1"/>
</dbReference>
<proteinExistence type="predicted"/>
<organism evidence="5 6">
    <name type="scientific">Silvanigrella paludirubra</name>
    <dbReference type="NCBI Taxonomy" id="2499159"/>
    <lineage>
        <taxon>Bacteria</taxon>
        <taxon>Pseudomonadati</taxon>
        <taxon>Bdellovibrionota</taxon>
        <taxon>Oligoflexia</taxon>
        <taxon>Silvanigrellales</taxon>
        <taxon>Silvanigrellaceae</taxon>
        <taxon>Silvanigrella</taxon>
    </lineage>
</organism>
<dbReference type="CDD" id="cd05930">
    <property type="entry name" value="A_NRPS"/>
    <property type="match status" value="1"/>
</dbReference>
<dbReference type="GO" id="GO:0044550">
    <property type="term" value="P:secondary metabolite biosynthetic process"/>
    <property type="evidence" value="ECO:0007669"/>
    <property type="project" value="UniProtKB-ARBA"/>
</dbReference>
<dbReference type="FunFam" id="3.40.50.980:FF:000001">
    <property type="entry name" value="Non-ribosomal peptide synthetase"/>
    <property type="match status" value="1"/>
</dbReference>
<dbReference type="InterPro" id="IPR000873">
    <property type="entry name" value="AMP-dep_synth/lig_dom"/>
</dbReference>
<dbReference type="InterPro" id="IPR001031">
    <property type="entry name" value="Thioesterase"/>
</dbReference>
<protein>
    <submittedName>
        <fullName evidence="5">Amino acid adenylation domain-containing protein</fullName>
    </submittedName>
</protein>
<dbReference type="Pfam" id="PF00501">
    <property type="entry name" value="AMP-binding"/>
    <property type="match status" value="2"/>
</dbReference>
<dbReference type="InterPro" id="IPR045851">
    <property type="entry name" value="AMP-bd_C_sf"/>
</dbReference>
<dbReference type="Gene3D" id="3.30.559.10">
    <property type="entry name" value="Chloramphenicol acetyltransferase-like domain"/>
    <property type="match status" value="4"/>
</dbReference>
<dbReference type="PROSITE" id="PS50075">
    <property type="entry name" value="CARRIER"/>
    <property type="match status" value="3"/>
</dbReference>
<dbReference type="CDD" id="cd19531">
    <property type="entry name" value="LCL_NRPS-like"/>
    <property type="match status" value="1"/>
</dbReference>
<evidence type="ECO:0000256" key="2">
    <source>
        <dbReference type="ARBA" id="ARBA00022450"/>
    </source>
</evidence>
<dbReference type="Pfam" id="PF00550">
    <property type="entry name" value="PP-binding"/>
    <property type="match status" value="3"/>
</dbReference>
<dbReference type="Gene3D" id="3.40.50.980">
    <property type="match status" value="3"/>
</dbReference>
<dbReference type="Gene3D" id="1.10.1200.10">
    <property type="entry name" value="ACP-like"/>
    <property type="match status" value="3"/>
</dbReference>
<dbReference type="Gene3D" id="3.30.300.30">
    <property type="match status" value="2"/>
</dbReference>
<keyword evidence="6" id="KW-1185">Reference proteome</keyword>
<comment type="cofactor">
    <cofactor evidence="1">
        <name>pantetheine 4'-phosphate</name>
        <dbReference type="ChEBI" id="CHEBI:47942"/>
    </cofactor>
</comment>
<dbReference type="Pfam" id="PF00668">
    <property type="entry name" value="Condensation"/>
    <property type="match status" value="4"/>
</dbReference>
<comment type="caution">
    <text evidence="5">The sequence shown here is derived from an EMBL/GenBank/DDBJ whole genome shotgun (WGS) entry which is preliminary data.</text>
</comment>
<evidence type="ECO:0000256" key="1">
    <source>
        <dbReference type="ARBA" id="ARBA00001957"/>
    </source>
</evidence>
<dbReference type="PROSITE" id="PS00012">
    <property type="entry name" value="PHOSPHOPANTETHEINE"/>
    <property type="match status" value="2"/>
</dbReference>
<feature type="domain" description="Carrier" evidence="4">
    <location>
        <begin position="3056"/>
        <end position="3133"/>
    </location>
</feature>
<evidence type="ECO:0000256" key="3">
    <source>
        <dbReference type="ARBA" id="ARBA00022553"/>
    </source>
</evidence>
<gene>
    <name evidence="5" type="ORF">GCL60_05135</name>
</gene>
<dbReference type="NCBIfam" id="TIGR01733">
    <property type="entry name" value="AA-adenyl-dom"/>
    <property type="match status" value="1"/>
</dbReference>
<dbReference type="RefSeq" id="WP_153418990.1">
    <property type="nucleotide sequence ID" value="NZ_WFLM01000002.1"/>
</dbReference>
<dbReference type="Gene3D" id="2.30.38.10">
    <property type="entry name" value="Luciferase, Domain 3"/>
    <property type="match status" value="1"/>
</dbReference>
<dbReference type="EMBL" id="WFLM01000002">
    <property type="protein sequence ID" value="KAB8039646.1"/>
    <property type="molecule type" value="Genomic_DNA"/>
</dbReference>
<dbReference type="InterPro" id="IPR036736">
    <property type="entry name" value="ACP-like_sf"/>
</dbReference>
<evidence type="ECO:0000259" key="4">
    <source>
        <dbReference type="PROSITE" id="PS50075"/>
    </source>
</evidence>